<dbReference type="RefSeq" id="WP_015321609.1">
    <property type="nucleotide sequence ID" value="NC_019974.1"/>
</dbReference>
<feature type="transmembrane region" description="Helical" evidence="1">
    <location>
        <begin position="78"/>
        <end position="98"/>
    </location>
</feature>
<evidence type="ECO:0000313" key="2">
    <source>
        <dbReference type="EMBL" id="AGB38167.1"/>
    </source>
</evidence>
<dbReference type="AlphaFoldDB" id="L0JYN9"/>
<reference evidence="2 3" key="1">
    <citation type="submission" date="2012-11" db="EMBL/GenBank/DDBJ databases">
        <title>FINISHED of Natronococcus occultus SP4, DSM 3396.</title>
        <authorList>
            <consortium name="DOE Joint Genome Institute"/>
            <person name="Eisen J."/>
            <person name="Huntemann M."/>
            <person name="Wei C.-L."/>
            <person name="Han J."/>
            <person name="Detter J.C."/>
            <person name="Han C."/>
            <person name="Tapia R."/>
            <person name="Chen A."/>
            <person name="Kyrpides N."/>
            <person name="Mavromatis K."/>
            <person name="Markowitz V."/>
            <person name="Szeto E."/>
            <person name="Ivanova N."/>
            <person name="Mikhailova N."/>
            <person name="Ovchinnikova G."/>
            <person name="Pagani I."/>
            <person name="Pati A."/>
            <person name="Goodwin L."/>
            <person name="Nordberg H.P."/>
            <person name="Cantor M.N."/>
            <person name="Hua S.X."/>
            <person name="Woyke T."/>
            <person name="Eisen J."/>
            <person name="Klenk H.-P."/>
            <person name="Klenk H.-P."/>
        </authorList>
    </citation>
    <scope>NUCLEOTIDE SEQUENCE [LARGE SCALE GENOMIC DNA]</scope>
    <source>
        <strain evidence="2 3">SP4</strain>
    </source>
</reference>
<keyword evidence="1" id="KW-0472">Membrane</keyword>
<protein>
    <submittedName>
        <fullName evidence="2">Uncharacterized protein</fullName>
    </submittedName>
</protein>
<feature type="transmembrane region" description="Helical" evidence="1">
    <location>
        <begin position="49"/>
        <end position="66"/>
    </location>
</feature>
<keyword evidence="1" id="KW-1133">Transmembrane helix</keyword>
<gene>
    <name evidence="2" type="ORF">Natoc_2391</name>
</gene>
<accession>L0JYN9</accession>
<evidence type="ECO:0000256" key="1">
    <source>
        <dbReference type="SAM" id="Phobius"/>
    </source>
</evidence>
<dbReference type="KEGG" id="nou:Natoc_2391"/>
<name>L0JYN9_9EURY</name>
<proteinExistence type="predicted"/>
<dbReference type="EMBL" id="CP003929">
    <property type="protein sequence ID" value="AGB38167.1"/>
    <property type="molecule type" value="Genomic_DNA"/>
</dbReference>
<organism evidence="2 3">
    <name type="scientific">Natronococcus occultus SP4</name>
    <dbReference type="NCBI Taxonomy" id="694430"/>
    <lineage>
        <taxon>Archaea</taxon>
        <taxon>Methanobacteriati</taxon>
        <taxon>Methanobacteriota</taxon>
        <taxon>Stenosarchaea group</taxon>
        <taxon>Halobacteria</taxon>
        <taxon>Halobacteriales</taxon>
        <taxon>Natrialbaceae</taxon>
        <taxon>Natronococcus</taxon>
    </lineage>
</organism>
<feature type="transmembrane region" description="Helical" evidence="1">
    <location>
        <begin position="19"/>
        <end position="37"/>
    </location>
</feature>
<dbReference type="GeneID" id="14404075"/>
<keyword evidence="1" id="KW-0812">Transmembrane</keyword>
<dbReference type="HOGENOM" id="CLU_1850694_0_0_2"/>
<evidence type="ECO:0000313" key="3">
    <source>
        <dbReference type="Proteomes" id="UP000010878"/>
    </source>
</evidence>
<dbReference type="eggNOG" id="arCOG14363">
    <property type="taxonomic scope" value="Archaea"/>
</dbReference>
<sequence length="138" mass="14493">MGEPPPSDGRRYEADRRSFVGRPLLVAIAMTPLLLLGPGREIVSTEATLLAAGVGVTVGASASVALEEVDLSHVDDIAATIGSVLGIVVATVGLWLLVPTDYAPTLPQFAVAFLWGFALADVARRRLEPERKSPEFGA</sequence>
<dbReference type="Proteomes" id="UP000010878">
    <property type="component" value="Chromosome"/>
</dbReference>
<dbReference type="STRING" id="694430.Natoc_2391"/>
<keyword evidence="3" id="KW-1185">Reference proteome</keyword>